<evidence type="ECO:0000313" key="1">
    <source>
        <dbReference type="EMBL" id="EMT69248.1"/>
    </source>
</evidence>
<organism evidence="1 2">
    <name type="scientific">Fusarium oxysporum f. sp. cubense (strain race 4)</name>
    <name type="common">Panama disease fungus</name>
    <dbReference type="NCBI Taxonomy" id="2502994"/>
    <lineage>
        <taxon>Eukaryota</taxon>
        <taxon>Fungi</taxon>
        <taxon>Dikarya</taxon>
        <taxon>Ascomycota</taxon>
        <taxon>Pezizomycotina</taxon>
        <taxon>Sordariomycetes</taxon>
        <taxon>Hypocreomycetidae</taxon>
        <taxon>Hypocreales</taxon>
        <taxon>Nectriaceae</taxon>
        <taxon>Fusarium</taxon>
        <taxon>Fusarium oxysporum species complex</taxon>
    </lineage>
</organism>
<dbReference type="AlphaFoldDB" id="N1RRM7"/>
<feature type="non-terminal residue" evidence="1">
    <location>
        <position position="1"/>
    </location>
</feature>
<protein>
    <submittedName>
        <fullName evidence="1">Uncharacterized protein</fullName>
    </submittedName>
</protein>
<keyword evidence="2" id="KW-1185">Reference proteome</keyword>
<dbReference type="HOGENOM" id="CLU_206085_0_0_1"/>
<reference evidence="2" key="2">
    <citation type="journal article" date="2014" name="PLoS ONE">
        <title>Genome and Transcriptome Analysis of the Fungal Pathogen Fusarium oxysporum f. sp. cubense Causing Banana Vascular Wilt Disease.</title>
        <authorList>
            <person name="Guo L."/>
            <person name="Han L."/>
            <person name="Yang L."/>
            <person name="Zeng H."/>
            <person name="Fan D."/>
            <person name="Zhu Y."/>
            <person name="Feng Y."/>
            <person name="Wang G."/>
            <person name="Peng C."/>
            <person name="Jiang X."/>
            <person name="Zhou D."/>
            <person name="Ni P."/>
            <person name="Liang C."/>
            <person name="Liu L."/>
            <person name="Wang J."/>
            <person name="Mao C."/>
            <person name="Fang X."/>
            <person name="Peng M."/>
            <person name="Huang J."/>
        </authorList>
    </citation>
    <scope>NUCLEOTIDE SEQUENCE [LARGE SCALE GENOMIC DNA]</scope>
    <source>
        <strain evidence="2">race 4</strain>
    </source>
</reference>
<accession>N1RRM7</accession>
<reference evidence="2" key="1">
    <citation type="submission" date="2012-09" db="EMBL/GenBank/DDBJ databases">
        <title>Genome sequencing and comparative transcriptomics of race 1 and race 4 of banana pathogen: Fusarium oxysporum f. sp. cubense.</title>
        <authorList>
            <person name="Fang X."/>
            <person name="Huang J."/>
        </authorList>
    </citation>
    <scope>NUCLEOTIDE SEQUENCE [LARGE SCALE GENOMIC DNA]</scope>
    <source>
        <strain evidence="2">race 4</strain>
    </source>
</reference>
<sequence>LIIEEASQVIDQMDVNMQVAAESSRSSGCRGTRGLKVMHCSKYGKARHNARTCQEEIEVNIEEYSD</sequence>
<dbReference type="Proteomes" id="UP000016929">
    <property type="component" value="Unassembled WGS sequence"/>
</dbReference>
<name>N1RRM7_FUSC4</name>
<proteinExistence type="predicted"/>
<gene>
    <name evidence="1" type="ORF">FOC4_g10000296</name>
</gene>
<dbReference type="EMBL" id="KB726445">
    <property type="protein sequence ID" value="EMT69248.1"/>
    <property type="molecule type" value="Genomic_DNA"/>
</dbReference>
<evidence type="ECO:0000313" key="2">
    <source>
        <dbReference type="Proteomes" id="UP000016929"/>
    </source>
</evidence>